<dbReference type="PANTHER" id="PTHR11468:SF30">
    <property type="entry name" value="ALPHA-1,4 GLUCAN PHOSPHORYLASE"/>
    <property type="match status" value="1"/>
</dbReference>
<reference evidence="10" key="1">
    <citation type="journal article" date="2012" name="Nature">
        <title>The tomato genome sequence provides insights into fleshy fruit evolution.</title>
        <authorList>
            <consortium name="Tomato Genome Consortium"/>
        </authorList>
    </citation>
    <scope>NUCLEOTIDE SEQUENCE [LARGE SCALE GENOMIC DNA]</scope>
    <source>
        <strain evidence="10">cv. Heinz 1706</strain>
    </source>
</reference>
<keyword evidence="6 8" id="KW-0663">Pyridoxal phosphate</keyword>
<comment type="cofactor">
    <cofactor evidence="2 9">
        <name>pyridoxal 5'-phosphate</name>
        <dbReference type="ChEBI" id="CHEBI:597326"/>
    </cofactor>
</comment>
<dbReference type="EC" id="2.4.1.1" evidence="9"/>
<evidence type="ECO:0000256" key="5">
    <source>
        <dbReference type="ARBA" id="ARBA00022679"/>
    </source>
</evidence>
<evidence type="ECO:0000256" key="1">
    <source>
        <dbReference type="ARBA" id="ARBA00001275"/>
    </source>
</evidence>
<protein>
    <recommendedName>
        <fullName evidence="9">Alpha-1,4 glucan phosphorylase</fullName>
        <ecNumber evidence="9">2.4.1.1</ecNumber>
    </recommendedName>
</protein>
<sequence length="962" mass="108814">LFSNAFTHVKVSSTTSSSNQVVTETTCTSSSTISVQNDDALDTTLFVIRAKNRIGLLQIITRVFKVLGLKIEKAIIEFEGEFFVKKFYVNDSNGKKIEKVEYLEKIQKALLEAIDGDDGGAGVTAPSAVAVSGRGVVVRKPGLKMELGDRKAKVEKMFGLMDEFLKNDSISLQKDILDHVEFTVARSRFSFDDFEAYQALAHSVRDRLIERWHDTHQYFKKKDPKRIYFLSLEFLMGRSLTNSVTNLGIQDEYADALTQLGFDFEVLAEQEGDAALGNGGLARLAACQMDSLATLDYPAWGYGLRYQYGLFRQIIVDGFQHEQPDFWLNFGNPWEIERVHVSYPVKVEAVAYDNPIPGYGTRNAINLRLWAAKPSDQYDMESYTTGDYINAIVNRQKAETISNVLYPDDRSYQGKELRLKQQFFFVSASLQDIIRRFKDLHRNFDEFPEKVALQINDTHPSISIAEVMRVLVDEEHLDWSKAWDIACRIFSVTIHAVQPEGLEKIPVDLLGSVLPRHLEIIYEINYRLMEELKKSFGQDYDKLSRMSIIEEGAVKSIRMANLSLACCHSVNGVSRVHLETLKTRVFKRRWIVVSNPSLCSIISKWLGTEAWIRNVDLIAGLREYAEDPDLHTEWKNMKRVNKMRLAEYIETLTSVKVSEHINFTSFFARKLAHLLSPDQAIYPIFQVSLDAMFDVQIKRIHEYKRQLLNILGIIHRYDCIKNMDETDKRRVVPRVCIIGGKAAPGYEVAKKIIKLCHVVADKVNNDPDVGDLLKVVFIPDYNVSVAELVIPGSDLSQHLSTAGHEASGTGCMKFLMNGCLLLATADGSAVEIAEEIGAENMFLFGAKVDEVPALREKGTTLKGSLQFARVVRMVRDGYFGLKDYFKSLCDTVEDGGDFYLLGYDFASYLEAQAAADRAFVDQEKWTQMSILSTAGSGKFSSDRTIEEYAQQSWGIEPCKCPF</sequence>
<dbReference type="NCBIfam" id="TIGR02093">
    <property type="entry name" value="P_ylase"/>
    <property type="match status" value="1"/>
</dbReference>
<accession>A0A3Q7F463</accession>
<comment type="catalytic activity">
    <reaction evidence="1 9">
        <text>[(1-&gt;4)-alpha-D-glucosyl](n) + phosphate = [(1-&gt;4)-alpha-D-glucosyl](n-1) + alpha-D-glucose 1-phosphate</text>
        <dbReference type="Rhea" id="RHEA:41732"/>
        <dbReference type="Rhea" id="RHEA-COMP:9584"/>
        <dbReference type="Rhea" id="RHEA-COMP:9586"/>
        <dbReference type="ChEBI" id="CHEBI:15444"/>
        <dbReference type="ChEBI" id="CHEBI:43474"/>
        <dbReference type="ChEBI" id="CHEBI:58601"/>
        <dbReference type="EC" id="2.4.1.1"/>
    </reaction>
</comment>
<keyword evidence="11" id="KW-1185">Reference proteome</keyword>
<evidence type="ECO:0000313" key="11">
    <source>
        <dbReference type="Proteomes" id="UP000004994"/>
    </source>
</evidence>
<evidence type="ECO:0000256" key="8">
    <source>
        <dbReference type="PIRSR" id="PIRSR000460-1"/>
    </source>
</evidence>
<evidence type="ECO:0000256" key="2">
    <source>
        <dbReference type="ARBA" id="ARBA00001933"/>
    </source>
</evidence>
<dbReference type="PaxDb" id="4081-Solyc02g077680.2.1"/>
<dbReference type="PANTHER" id="PTHR11468">
    <property type="entry name" value="GLYCOGEN PHOSPHORYLASE"/>
    <property type="match status" value="1"/>
</dbReference>
<feature type="modified residue" description="N6-(pyridoxal phosphate)lysine" evidence="8">
    <location>
        <position position="813"/>
    </location>
</feature>
<dbReference type="OMA" id="GIEPCRC"/>
<name>A0A3Q7F463_SOLLC</name>
<dbReference type="Gramene" id="Solyc02g077680.3.1">
    <property type="protein sequence ID" value="Solyc02g077680.3.1"/>
    <property type="gene ID" value="Solyc02g077680.3"/>
</dbReference>
<dbReference type="InParanoid" id="A0A3Q7F463"/>
<dbReference type="Gene3D" id="3.40.50.2000">
    <property type="entry name" value="Glycogen Phosphorylase B"/>
    <property type="match status" value="2"/>
</dbReference>
<dbReference type="GO" id="GO:0005737">
    <property type="term" value="C:cytoplasm"/>
    <property type="evidence" value="ECO:0000318"/>
    <property type="project" value="GO_Central"/>
</dbReference>
<evidence type="ECO:0000256" key="9">
    <source>
        <dbReference type="RuleBase" id="RU000587"/>
    </source>
</evidence>
<reference evidence="10" key="2">
    <citation type="submission" date="2019-01" db="UniProtKB">
        <authorList>
            <consortium name="EnsemblPlants"/>
        </authorList>
    </citation>
    <scope>IDENTIFICATION</scope>
    <source>
        <strain evidence="10">cv. Heinz 1706</strain>
    </source>
</reference>
<dbReference type="Proteomes" id="UP000004994">
    <property type="component" value="Chromosome 2"/>
</dbReference>
<keyword evidence="5 9" id="KW-0808">Transferase</keyword>
<dbReference type="EnsemblPlants" id="Solyc02g077680.3.1">
    <property type="protein sequence ID" value="Solyc02g077680.3.1"/>
    <property type="gene ID" value="Solyc02g077680.3"/>
</dbReference>
<dbReference type="AlphaFoldDB" id="A0A3Q7F463"/>
<dbReference type="SUPFAM" id="SSF53756">
    <property type="entry name" value="UDP-Glycosyltransferase/glycogen phosphorylase"/>
    <property type="match status" value="1"/>
</dbReference>
<keyword evidence="7 9" id="KW-0119">Carbohydrate metabolism</keyword>
<evidence type="ECO:0000256" key="4">
    <source>
        <dbReference type="ARBA" id="ARBA00022676"/>
    </source>
</evidence>
<evidence type="ECO:0000256" key="6">
    <source>
        <dbReference type="ARBA" id="ARBA00022898"/>
    </source>
</evidence>
<dbReference type="InterPro" id="IPR011833">
    <property type="entry name" value="Glycg_phsphrylas"/>
</dbReference>
<dbReference type="Pfam" id="PF00343">
    <property type="entry name" value="Phosphorylase"/>
    <property type="match status" value="2"/>
</dbReference>
<evidence type="ECO:0000313" key="10">
    <source>
        <dbReference type="EnsemblPlants" id="Solyc02g077680.3.1"/>
    </source>
</evidence>
<dbReference type="GO" id="GO:0008184">
    <property type="term" value="F:glycogen phosphorylase activity"/>
    <property type="evidence" value="ECO:0000318"/>
    <property type="project" value="GO_Central"/>
</dbReference>
<dbReference type="FunFam" id="3.40.50.2000:FF:000149">
    <property type="entry name" value="Glycogen phosphorylase, muscle form"/>
    <property type="match status" value="1"/>
</dbReference>
<evidence type="ECO:0000256" key="3">
    <source>
        <dbReference type="ARBA" id="ARBA00006047"/>
    </source>
</evidence>
<dbReference type="InterPro" id="IPR035090">
    <property type="entry name" value="Pyridoxal_P_attach_site"/>
</dbReference>
<organism evidence="10">
    <name type="scientific">Solanum lycopersicum</name>
    <name type="common">Tomato</name>
    <name type="synonym">Lycopersicon esculentum</name>
    <dbReference type="NCBI Taxonomy" id="4081"/>
    <lineage>
        <taxon>Eukaryota</taxon>
        <taxon>Viridiplantae</taxon>
        <taxon>Streptophyta</taxon>
        <taxon>Embryophyta</taxon>
        <taxon>Tracheophyta</taxon>
        <taxon>Spermatophyta</taxon>
        <taxon>Magnoliopsida</taxon>
        <taxon>eudicotyledons</taxon>
        <taxon>Gunneridae</taxon>
        <taxon>Pentapetalae</taxon>
        <taxon>asterids</taxon>
        <taxon>lamiids</taxon>
        <taxon>Solanales</taxon>
        <taxon>Solanaceae</taxon>
        <taxon>Solanoideae</taxon>
        <taxon>Solaneae</taxon>
        <taxon>Solanum</taxon>
        <taxon>Solanum subgen. Lycopersicon</taxon>
    </lineage>
</organism>
<dbReference type="PROSITE" id="PS00102">
    <property type="entry name" value="PHOSPHORYLASE"/>
    <property type="match status" value="1"/>
</dbReference>
<keyword evidence="4 9" id="KW-0328">Glycosyltransferase</keyword>
<dbReference type="PIRSF" id="PIRSF000460">
    <property type="entry name" value="Pprylas_GlgP"/>
    <property type="match status" value="1"/>
</dbReference>
<dbReference type="GO" id="GO:0005980">
    <property type="term" value="P:glycogen catabolic process"/>
    <property type="evidence" value="ECO:0000318"/>
    <property type="project" value="GO_Central"/>
</dbReference>
<comment type="function">
    <text evidence="9">Allosteric enzyme that catalyzes the rate-limiting step in glycogen catabolism, the phosphorolytic cleavage of glycogen to produce glucose-1-phosphate, and plays a central role in maintaining cellular and organismal glucose homeostasis.</text>
</comment>
<comment type="similarity">
    <text evidence="3 9">Belongs to the glycogen phosphorylase family.</text>
</comment>
<dbReference type="CDD" id="cd04300">
    <property type="entry name" value="GT35_Glycogen_Phosphorylase"/>
    <property type="match status" value="1"/>
</dbReference>
<dbReference type="InterPro" id="IPR000811">
    <property type="entry name" value="Glyco_trans_35"/>
</dbReference>
<evidence type="ECO:0000256" key="7">
    <source>
        <dbReference type="ARBA" id="ARBA00023277"/>
    </source>
</evidence>
<dbReference type="GO" id="GO:0030170">
    <property type="term" value="F:pyridoxal phosphate binding"/>
    <property type="evidence" value="ECO:0000318"/>
    <property type="project" value="GO_Central"/>
</dbReference>
<dbReference type="STRING" id="4081.A0A3Q7F463"/>
<proteinExistence type="inferred from homology"/>